<dbReference type="RefSeq" id="WP_263338727.1">
    <property type="nucleotide sequence ID" value="NZ_JAOVQO010000017.1"/>
</dbReference>
<proteinExistence type="predicted"/>
<name>A0ABT2X7G7_9RHOB</name>
<reference evidence="1 2" key="1">
    <citation type="submission" date="2022-10" db="EMBL/GenBank/DDBJ databases">
        <title>Defluviimonas sp. nov., isolated from ocean surface sediments.</title>
        <authorList>
            <person name="He W."/>
            <person name="Wang L."/>
            <person name="Zhang D.-F."/>
        </authorList>
    </citation>
    <scope>NUCLEOTIDE SEQUENCE [LARGE SCALE GENOMIC DNA]</scope>
    <source>
        <strain evidence="1 2">WL0024</strain>
    </source>
</reference>
<dbReference type="InterPro" id="IPR021497">
    <property type="entry name" value="GTA_holin_3TM"/>
</dbReference>
<dbReference type="EMBL" id="JAOVQO010000017">
    <property type="protein sequence ID" value="MCU9849679.1"/>
    <property type="molecule type" value="Genomic_DNA"/>
</dbReference>
<dbReference type="Pfam" id="PF11351">
    <property type="entry name" value="GTA_holin_3TM"/>
    <property type="match status" value="1"/>
</dbReference>
<accession>A0ABT2X7G7</accession>
<sequence length="163" mass="17386">MGVIGRILGAPAAATAIGEAATSVAEVFTPNATKRMEAGQAAYLAALDAFGTEFQSAGPGAFDRFVNGLNRLPRPLLALGTIGLFVHAMVDPEGFARRMTGLSTVPEPLWWLFAAIVGFYFGAREAHYLRNRPASAPQSHAARHVAPTARDANPALDEWRRGR</sequence>
<dbReference type="Proteomes" id="UP001209535">
    <property type="component" value="Unassembled WGS sequence"/>
</dbReference>
<keyword evidence="2" id="KW-1185">Reference proteome</keyword>
<comment type="caution">
    <text evidence="1">The sequence shown here is derived from an EMBL/GenBank/DDBJ whole genome shotgun (WGS) entry which is preliminary data.</text>
</comment>
<gene>
    <name evidence="1" type="ORF">OEZ60_16895</name>
</gene>
<evidence type="ECO:0000313" key="2">
    <source>
        <dbReference type="Proteomes" id="UP001209535"/>
    </source>
</evidence>
<organism evidence="1 2">
    <name type="scientific">Albidovulum salinarum</name>
    <dbReference type="NCBI Taxonomy" id="2984153"/>
    <lineage>
        <taxon>Bacteria</taxon>
        <taxon>Pseudomonadati</taxon>
        <taxon>Pseudomonadota</taxon>
        <taxon>Alphaproteobacteria</taxon>
        <taxon>Rhodobacterales</taxon>
        <taxon>Paracoccaceae</taxon>
        <taxon>Albidovulum</taxon>
    </lineage>
</organism>
<protein>
    <submittedName>
        <fullName evidence="1">Holin family protein</fullName>
    </submittedName>
</protein>
<evidence type="ECO:0000313" key="1">
    <source>
        <dbReference type="EMBL" id="MCU9849679.1"/>
    </source>
</evidence>